<dbReference type="InterPro" id="IPR007419">
    <property type="entry name" value="BFD-like_2Fe2S-bd_dom"/>
</dbReference>
<dbReference type="RefSeq" id="WP_073021834.1">
    <property type="nucleotide sequence ID" value="NZ_FQXU01000012.1"/>
</dbReference>
<gene>
    <name evidence="3" type="ORF">SAMN02745941_03651</name>
</gene>
<sequence>MDYDILILGGGVIGCAAAYELSKYNLNIALIERDYDIADDLSSVHTAIVYDGSEASNNLMSSLEYMGNELIEEIALKFDVPFKRIGSMRIAQTDKSVEKLNKIYDRAIKRGIKDIHLIEEEHAKELNGNLKVPIKKALYSQNTAIISPYDLALAYAEVAADNGVFFRLEETVLNIQKAAKGFRVTTNKNKFNCRVVINTIPSEQYDLNYNTNAEEKRKDKKLYYLLLDHDFKDTVNSLVINELDTNGFIFQTPTFSSGTLIAVKSDVTLNLDEIIKTSNTILPNLSKKDVNHMFSDEFNVDSMLIDESEISKGYISVTGNHYGEVTIAPALSQMLCETIVNNLKCSLKKNFVDKRRDYYRFKDLSNKERNEIIKLEPRYGKIICLCNMISEGEIVDSIRRPLGARTVEGVKRRTGATFGNCHGSYCINKVIDILSKELNKKSTDIVKDSKGSRVLAARIKEFDGV</sequence>
<feature type="domain" description="BFD-like [2Fe-2S]-binding" evidence="2">
    <location>
        <begin position="382"/>
        <end position="435"/>
    </location>
</feature>
<accession>A0A1M6A8E0</accession>
<dbReference type="AlphaFoldDB" id="A0A1M6A8E0"/>
<dbReference type="InterPro" id="IPR036188">
    <property type="entry name" value="FAD/NAD-bd_sf"/>
</dbReference>
<dbReference type="Gene3D" id="1.10.10.1100">
    <property type="entry name" value="BFD-like [2Fe-2S]-binding domain"/>
    <property type="match status" value="1"/>
</dbReference>
<dbReference type="EMBL" id="FQXU01000012">
    <property type="protein sequence ID" value="SHI32804.1"/>
    <property type="molecule type" value="Genomic_DNA"/>
</dbReference>
<dbReference type="PANTHER" id="PTHR42720">
    <property type="entry name" value="GLYCEROL-3-PHOSPHATE DEHYDROGENASE"/>
    <property type="match status" value="1"/>
</dbReference>
<dbReference type="InterPro" id="IPR052745">
    <property type="entry name" value="G3P_Oxidase/Oxidoreductase"/>
</dbReference>
<dbReference type="Proteomes" id="UP000184241">
    <property type="component" value="Unassembled WGS sequence"/>
</dbReference>
<dbReference type="Gene3D" id="3.50.50.60">
    <property type="entry name" value="FAD/NAD(P)-binding domain"/>
    <property type="match status" value="1"/>
</dbReference>
<evidence type="ECO:0000313" key="3">
    <source>
        <dbReference type="EMBL" id="SHI32804.1"/>
    </source>
</evidence>
<evidence type="ECO:0000313" key="4">
    <source>
        <dbReference type="Proteomes" id="UP000184241"/>
    </source>
</evidence>
<dbReference type="PANTHER" id="PTHR42720:SF1">
    <property type="entry name" value="GLYCEROL 3-PHOSPHATE OXIDASE"/>
    <property type="match status" value="1"/>
</dbReference>
<feature type="domain" description="FAD dependent oxidoreductase" evidence="1">
    <location>
        <begin position="4"/>
        <end position="337"/>
    </location>
</feature>
<dbReference type="Gene3D" id="3.30.9.10">
    <property type="entry name" value="D-Amino Acid Oxidase, subunit A, domain 2"/>
    <property type="match status" value="1"/>
</dbReference>
<name>A0A1M6A8E0_9CLOT</name>
<evidence type="ECO:0000259" key="1">
    <source>
        <dbReference type="Pfam" id="PF01266"/>
    </source>
</evidence>
<dbReference type="Pfam" id="PF04324">
    <property type="entry name" value="Fer2_BFD"/>
    <property type="match status" value="1"/>
</dbReference>
<dbReference type="SUPFAM" id="SSF51905">
    <property type="entry name" value="FAD/NAD(P)-binding domain"/>
    <property type="match status" value="1"/>
</dbReference>
<reference evidence="3 4" key="1">
    <citation type="submission" date="2016-11" db="EMBL/GenBank/DDBJ databases">
        <authorList>
            <person name="Jaros S."/>
            <person name="Januszkiewicz K."/>
            <person name="Wedrychowicz H."/>
        </authorList>
    </citation>
    <scope>NUCLEOTIDE SEQUENCE [LARGE SCALE GENOMIC DNA]</scope>
    <source>
        <strain evidence="3 4">DSM 6191</strain>
    </source>
</reference>
<organism evidence="3 4">
    <name type="scientific">Clostridium intestinale DSM 6191</name>
    <dbReference type="NCBI Taxonomy" id="1121320"/>
    <lineage>
        <taxon>Bacteria</taxon>
        <taxon>Bacillati</taxon>
        <taxon>Bacillota</taxon>
        <taxon>Clostridia</taxon>
        <taxon>Eubacteriales</taxon>
        <taxon>Clostridiaceae</taxon>
        <taxon>Clostridium</taxon>
    </lineage>
</organism>
<protein>
    <submittedName>
        <fullName evidence="3">L-2-hydroxyglutarate oxidase LhgO</fullName>
    </submittedName>
</protein>
<dbReference type="Pfam" id="PF01266">
    <property type="entry name" value="DAO"/>
    <property type="match status" value="1"/>
</dbReference>
<dbReference type="InterPro" id="IPR041854">
    <property type="entry name" value="BFD-like_2Fe2S-bd_dom_sf"/>
</dbReference>
<dbReference type="InterPro" id="IPR006076">
    <property type="entry name" value="FAD-dep_OxRdtase"/>
</dbReference>
<proteinExistence type="predicted"/>
<evidence type="ECO:0000259" key="2">
    <source>
        <dbReference type="Pfam" id="PF04324"/>
    </source>
</evidence>
<dbReference type="CDD" id="cd19946">
    <property type="entry name" value="GlpA-like_Fer2_BFD-like"/>
    <property type="match status" value="1"/>
</dbReference>